<dbReference type="PATRIC" id="fig|1254439.12.peg.763"/>
<dbReference type="EMBL" id="CP004346">
    <property type="protein sequence ID" value="AGH41034.1"/>
    <property type="molecule type" value="Genomic_DNA"/>
</dbReference>
<accession>M4RFT5</accession>
<dbReference type="KEGG" id="btp:D805_0767"/>
<organism evidence="1 2">
    <name type="scientific">Bifidobacterium thermophilum RBL67</name>
    <dbReference type="NCBI Taxonomy" id="1254439"/>
    <lineage>
        <taxon>Bacteria</taxon>
        <taxon>Bacillati</taxon>
        <taxon>Actinomycetota</taxon>
        <taxon>Actinomycetes</taxon>
        <taxon>Bifidobacteriales</taxon>
        <taxon>Bifidobacteriaceae</taxon>
        <taxon>Bifidobacterium</taxon>
    </lineage>
</organism>
<gene>
    <name evidence="1" type="ORF">D805_0767</name>
</gene>
<keyword evidence="2" id="KW-1185">Reference proteome</keyword>
<protein>
    <submittedName>
        <fullName evidence="1">Uncharacterized protein</fullName>
    </submittedName>
</protein>
<evidence type="ECO:0000313" key="1">
    <source>
        <dbReference type="EMBL" id="AGH41034.1"/>
    </source>
</evidence>
<dbReference type="Proteomes" id="UP000011835">
    <property type="component" value="Chromosome"/>
</dbReference>
<name>M4RFT5_9BIFI</name>
<sequence length="37" mass="4428">MDVTYITIGWSAIKWNAIGESAMHSTRVYIRFCFFRR</sequence>
<dbReference type="AlphaFoldDB" id="M4RFT5"/>
<evidence type="ECO:0000313" key="2">
    <source>
        <dbReference type="Proteomes" id="UP000011835"/>
    </source>
</evidence>
<dbReference type="HOGENOM" id="CLU_3340758_0_0_11"/>
<reference evidence="1 2" key="1">
    <citation type="journal article" date="2013" name="Genome Announc.">
        <title>Complete Genome Sequence of the Probiotic Bifidobacterium thermophilum Strain RBL67.</title>
        <authorList>
            <person name="Jans C."/>
            <person name="Lacroix C."/>
            <person name="Follador R."/>
            <person name="Stevens M.J."/>
        </authorList>
    </citation>
    <scope>NUCLEOTIDE SEQUENCE [LARGE SCALE GENOMIC DNA]</scope>
    <source>
        <strain evidence="1 2">RBL67</strain>
    </source>
</reference>
<proteinExistence type="predicted"/>